<evidence type="ECO:0000256" key="1">
    <source>
        <dbReference type="ARBA" id="ARBA00004370"/>
    </source>
</evidence>
<evidence type="ECO:0000256" key="2">
    <source>
        <dbReference type="ARBA" id="ARBA00022553"/>
    </source>
</evidence>
<keyword evidence="2" id="KW-0597">Phosphoprotein</keyword>
<keyword evidence="8" id="KW-1185">Reference proteome</keyword>
<dbReference type="Proteomes" id="UP000282930">
    <property type="component" value="Chromosome"/>
</dbReference>
<evidence type="ECO:0000259" key="6">
    <source>
        <dbReference type="PROSITE" id="PS50885"/>
    </source>
</evidence>
<dbReference type="AlphaFoldDB" id="A0A3T0D834"/>
<feature type="transmembrane region" description="Helical" evidence="5">
    <location>
        <begin position="305"/>
        <end position="324"/>
    </location>
</feature>
<feature type="transmembrane region" description="Helical" evidence="5">
    <location>
        <begin position="21"/>
        <end position="40"/>
    </location>
</feature>
<dbReference type="InterPro" id="IPR003660">
    <property type="entry name" value="HAMP_dom"/>
</dbReference>
<keyword evidence="4 7" id="KW-0418">Kinase</keyword>
<dbReference type="InterPro" id="IPR010559">
    <property type="entry name" value="Sig_transdc_His_kin_internal"/>
</dbReference>
<organism evidence="7 8">
    <name type="scientific">Caldicellulosiruptor changbaiensis</name>
    <dbReference type="NCBI Taxonomy" id="1222016"/>
    <lineage>
        <taxon>Bacteria</taxon>
        <taxon>Bacillati</taxon>
        <taxon>Bacillota</taxon>
        <taxon>Bacillota incertae sedis</taxon>
        <taxon>Caldicellulosiruptorales</taxon>
        <taxon>Caldicellulosiruptoraceae</taxon>
        <taxon>Caldicellulosiruptor</taxon>
    </lineage>
</organism>
<dbReference type="GO" id="GO:0016020">
    <property type="term" value="C:membrane"/>
    <property type="evidence" value="ECO:0007669"/>
    <property type="project" value="UniProtKB-SubCell"/>
</dbReference>
<dbReference type="EMBL" id="CP034791">
    <property type="protein sequence ID" value="AZT91204.1"/>
    <property type="molecule type" value="Genomic_DNA"/>
</dbReference>
<dbReference type="GO" id="GO:0000155">
    <property type="term" value="F:phosphorelay sensor kinase activity"/>
    <property type="evidence" value="ECO:0007669"/>
    <property type="project" value="InterPro"/>
</dbReference>
<dbReference type="Pfam" id="PF06580">
    <property type="entry name" value="His_kinase"/>
    <property type="match status" value="1"/>
</dbReference>
<evidence type="ECO:0000313" key="7">
    <source>
        <dbReference type="EMBL" id="AZT91204.1"/>
    </source>
</evidence>
<feature type="domain" description="HAMP" evidence="6">
    <location>
        <begin position="325"/>
        <end position="378"/>
    </location>
</feature>
<evidence type="ECO:0000256" key="5">
    <source>
        <dbReference type="SAM" id="Phobius"/>
    </source>
</evidence>
<dbReference type="PANTHER" id="PTHR34220">
    <property type="entry name" value="SENSOR HISTIDINE KINASE YPDA"/>
    <property type="match status" value="1"/>
</dbReference>
<reference evidence="7 8" key="1">
    <citation type="submission" date="2018-12" db="EMBL/GenBank/DDBJ databases">
        <title>Genome sequence from the cellulolytic species, Caldicellulosiruptor changbaiensis.</title>
        <authorList>
            <person name="Blumer-Schuette S.E."/>
            <person name="Mendoza C."/>
        </authorList>
    </citation>
    <scope>NUCLEOTIDE SEQUENCE [LARGE SCALE GENOMIC DNA]</scope>
    <source>
        <strain evidence="7 8">CBS-Z</strain>
    </source>
</reference>
<name>A0A3T0D834_9FIRM</name>
<keyword evidence="5" id="KW-0812">Transmembrane</keyword>
<dbReference type="KEGG" id="ccha:ELD05_11500"/>
<dbReference type="PANTHER" id="PTHR34220:SF7">
    <property type="entry name" value="SENSOR HISTIDINE KINASE YPDA"/>
    <property type="match status" value="1"/>
</dbReference>
<dbReference type="SUPFAM" id="SSF158472">
    <property type="entry name" value="HAMP domain-like"/>
    <property type="match status" value="1"/>
</dbReference>
<dbReference type="SUPFAM" id="SSF55874">
    <property type="entry name" value="ATPase domain of HSP90 chaperone/DNA topoisomerase II/histidine kinase"/>
    <property type="match status" value="1"/>
</dbReference>
<dbReference type="InterPro" id="IPR036890">
    <property type="entry name" value="HATPase_C_sf"/>
</dbReference>
<accession>A0A3T0D834</accession>
<keyword evidence="5" id="KW-0472">Membrane</keyword>
<dbReference type="Gene3D" id="6.10.340.10">
    <property type="match status" value="1"/>
</dbReference>
<evidence type="ECO:0000256" key="4">
    <source>
        <dbReference type="ARBA" id="ARBA00022777"/>
    </source>
</evidence>
<dbReference type="Gene3D" id="3.30.565.10">
    <property type="entry name" value="Histidine kinase-like ATPase, C-terminal domain"/>
    <property type="match status" value="1"/>
</dbReference>
<dbReference type="InterPro" id="IPR050640">
    <property type="entry name" value="Bact_2-comp_sensor_kinase"/>
</dbReference>
<evidence type="ECO:0000256" key="3">
    <source>
        <dbReference type="ARBA" id="ARBA00022679"/>
    </source>
</evidence>
<dbReference type="RefSeq" id="WP_127352540.1">
    <property type="nucleotide sequence ID" value="NZ_CP034791.1"/>
</dbReference>
<dbReference type="Pfam" id="PF02518">
    <property type="entry name" value="HATPase_c"/>
    <property type="match status" value="1"/>
</dbReference>
<dbReference type="CDD" id="cd06225">
    <property type="entry name" value="HAMP"/>
    <property type="match status" value="1"/>
</dbReference>
<comment type="subcellular location">
    <subcellularLocation>
        <location evidence="1">Membrane</location>
    </subcellularLocation>
</comment>
<dbReference type="InterPro" id="IPR003594">
    <property type="entry name" value="HATPase_dom"/>
</dbReference>
<dbReference type="PROSITE" id="PS50885">
    <property type="entry name" value="HAMP"/>
    <property type="match status" value="1"/>
</dbReference>
<proteinExistence type="predicted"/>
<sequence length="594" mass="68793">MKKIIDKFSNMSIKYKLFASYMFVILISFSIFSFINYIIIGRDVEKQAIYSSGKIVEQTASFLENRVTSVKNVLNVLALDSTVQELINRPDEYYYENIGNWLVDSQRFTKVFYSACHNFNIIDISIYMTQGLARLSETENYFLFERIEKFPWYAQMVASGELFRWVTPRMLGISKDSFVSLIRLIPDPKNISEYKAALRADISSSELKKILDQALFTRTTLAFLVNSQNQIVASSVNKTDLPIDMLAKEVLKRSTSDQAKVFDLQVEKENFLVRTRGINNTDWQLVLVVPYKEVHQLNVKTIKQVFFIIFLITPFTLIFAFWAATSSTTRIKRLIHNMKKVVEKSDFDIELDSRSNDEVGQLIYTFNYMIRKIKDLLYQQYQLGKEKKNLELKALQSQINPHFLYNTLDLINWIAIKNKNEDISRLVTSLSQFYKLSLSRGEDVVMVENEIEHVKAYVMIQNYRFDNCISLKIDVPQELLKAKIPKLTLQPLVENSILHGILERDDQKGTITIKGEIQDGKMATIYVIDDGVGISEDKLEKIRKGELETSRVHGYGIKNINDRLKIYFGNDSGLFYESIPNQKTIAKIVFPIED</sequence>
<keyword evidence="3" id="KW-0808">Transferase</keyword>
<evidence type="ECO:0000313" key="8">
    <source>
        <dbReference type="Proteomes" id="UP000282930"/>
    </source>
</evidence>
<gene>
    <name evidence="7" type="ORF">ELD05_11500</name>
</gene>
<dbReference type="Gene3D" id="3.30.450.20">
    <property type="entry name" value="PAS domain"/>
    <property type="match status" value="1"/>
</dbReference>
<keyword evidence="5" id="KW-1133">Transmembrane helix</keyword>
<protein>
    <submittedName>
        <fullName evidence="7">Sensor histidine kinase</fullName>
    </submittedName>
</protein>